<proteinExistence type="predicted"/>
<dbReference type="PANTHER" id="PTHR31627">
    <property type="entry name" value="SERPENTINE RECEPTOR CLASS GAMMA-RELATED"/>
    <property type="match status" value="1"/>
</dbReference>
<dbReference type="InterPro" id="IPR051119">
    <property type="entry name" value="Nematode_SR-like"/>
</dbReference>
<evidence type="ECO:0000313" key="2">
    <source>
        <dbReference type="EMBL" id="GMT06341.1"/>
    </source>
</evidence>
<evidence type="ECO:0000313" key="3">
    <source>
        <dbReference type="Proteomes" id="UP001432027"/>
    </source>
</evidence>
<dbReference type="SUPFAM" id="SSF81321">
    <property type="entry name" value="Family A G protein-coupled receptor-like"/>
    <property type="match status" value="1"/>
</dbReference>
<keyword evidence="1" id="KW-1133">Transmembrane helix</keyword>
<feature type="transmembrane region" description="Helical" evidence="1">
    <location>
        <begin position="270"/>
        <end position="290"/>
    </location>
</feature>
<name>A0AAV5UH12_9BILA</name>
<evidence type="ECO:0000256" key="1">
    <source>
        <dbReference type="SAM" id="Phobius"/>
    </source>
</evidence>
<keyword evidence="1" id="KW-0472">Membrane</keyword>
<dbReference type="AlphaFoldDB" id="A0AAV5UH12"/>
<protein>
    <recommendedName>
        <fullName evidence="4">G protein-coupled receptor</fullName>
    </recommendedName>
</protein>
<dbReference type="InterPro" id="IPR019426">
    <property type="entry name" value="7TM_GPCR_serpentine_rcpt_Srv"/>
</dbReference>
<feature type="transmembrane region" description="Helical" evidence="1">
    <location>
        <begin position="53"/>
        <end position="75"/>
    </location>
</feature>
<organism evidence="2 3">
    <name type="scientific">Pristionchus entomophagus</name>
    <dbReference type="NCBI Taxonomy" id="358040"/>
    <lineage>
        <taxon>Eukaryota</taxon>
        <taxon>Metazoa</taxon>
        <taxon>Ecdysozoa</taxon>
        <taxon>Nematoda</taxon>
        <taxon>Chromadorea</taxon>
        <taxon>Rhabditida</taxon>
        <taxon>Rhabditina</taxon>
        <taxon>Diplogasteromorpha</taxon>
        <taxon>Diplogasteroidea</taxon>
        <taxon>Neodiplogasteridae</taxon>
        <taxon>Pristionchus</taxon>
    </lineage>
</organism>
<dbReference type="PANTHER" id="PTHR31627:SF42">
    <property type="entry name" value="G_PROTEIN_RECEP_F1_2 DOMAIN-CONTAINING PROTEIN-RELATED"/>
    <property type="match status" value="1"/>
</dbReference>
<accession>A0AAV5UH12</accession>
<evidence type="ECO:0008006" key="4">
    <source>
        <dbReference type="Google" id="ProtNLM"/>
    </source>
</evidence>
<feature type="transmembrane region" description="Helical" evidence="1">
    <location>
        <begin position="228"/>
        <end position="250"/>
    </location>
</feature>
<reference evidence="2" key="1">
    <citation type="submission" date="2023-10" db="EMBL/GenBank/DDBJ databases">
        <title>Genome assembly of Pristionchus species.</title>
        <authorList>
            <person name="Yoshida K."/>
            <person name="Sommer R.J."/>
        </authorList>
    </citation>
    <scope>NUCLEOTIDE SEQUENCE</scope>
    <source>
        <strain evidence="2">RS0144</strain>
    </source>
</reference>
<keyword evidence="3" id="KW-1185">Reference proteome</keyword>
<feature type="transmembrane region" description="Helical" evidence="1">
    <location>
        <begin position="95"/>
        <end position="120"/>
    </location>
</feature>
<feature type="non-terminal residue" evidence="2">
    <location>
        <position position="1"/>
    </location>
</feature>
<feature type="transmembrane region" description="Helical" evidence="1">
    <location>
        <begin position="193"/>
        <end position="216"/>
    </location>
</feature>
<feature type="transmembrane region" description="Helical" evidence="1">
    <location>
        <begin position="20"/>
        <end position="41"/>
    </location>
</feature>
<sequence length="334" mass="38821">ISVPTNPQAPRRMEMILRPQIYFFFIPLTAVTLIFYAKILYVLTKRRNEYNSIFYKLIRTQSVFDISYVLLFMVYDVPQDWPALYPFLIGMNPTIWPQVFYGQVYACCNGQILGVTLNSVSRMLLLCYPGWRAAKTFDSLSFPLVMLLHYPFPFAVGLYIYFGQLPSIFKYIEAVDKVTRVTGFEFVQINSDITAAAAVAGAIVSSYCYIRVLLVLRTRPFRSWKKEASMYITSFILFISLCAMTVYYFFNWFYSITNVPDAMYAWRTNYHWYSFTMSLLNPWCLILTSLKLRVAVFGKFASKIGFFVRSTTADQTIEVKRSRKETTTINPSVI</sequence>
<dbReference type="Gene3D" id="1.20.1070.10">
    <property type="entry name" value="Rhodopsin 7-helix transmembrane proteins"/>
    <property type="match status" value="1"/>
</dbReference>
<keyword evidence="1" id="KW-0812">Transmembrane</keyword>
<comment type="caution">
    <text evidence="2">The sequence shown here is derived from an EMBL/GenBank/DDBJ whole genome shotgun (WGS) entry which is preliminary data.</text>
</comment>
<gene>
    <name evidence="2" type="ORF">PENTCL1PPCAC_28515</name>
</gene>
<dbReference type="Pfam" id="PF10323">
    <property type="entry name" value="7TM_GPCR_Srv"/>
    <property type="match status" value="1"/>
</dbReference>
<feature type="transmembrane region" description="Helical" evidence="1">
    <location>
        <begin position="140"/>
        <end position="162"/>
    </location>
</feature>
<dbReference type="EMBL" id="BTSX01000006">
    <property type="protein sequence ID" value="GMT06341.1"/>
    <property type="molecule type" value="Genomic_DNA"/>
</dbReference>
<dbReference type="Proteomes" id="UP001432027">
    <property type="component" value="Unassembled WGS sequence"/>
</dbReference>